<reference evidence="2 3" key="1">
    <citation type="journal article" date="2020" name="Microbiol. Resour. Announc.">
        <title>Complete genome sequence of Pseudomonas otitidis strain MrB4, isolated from Lake Biwa in Japan.</title>
        <authorList>
            <person name="Miyazaki K."/>
            <person name="Hase E."/>
            <person name="Maruya T."/>
        </authorList>
    </citation>
    <scope>NUCLEOTIDE SEQUENCE [LARGE SCALE GENOMIC DNA]</scope>
    <source>
        <strain evidence="2 3">MrB4</strain>
    </source>
</reference>
<evidence type="ECO:0000256" key="1">
    <source>
        <dbReference type="SAM" id="SignalP"/>
    </source>
</evidence>
<name>A0A679GS24_9GAMM</name>
<dbReference type="KEGG" id="poj:PtoMrB4_39870"/>
<dbReference type="GeneID" id="57399205"/>
<dbReference type="EMBL" id="AP022642">
    <property type="protein sequence ID" value="BCA30010.1"/>
    <property type="molecule type" value="Genomic_DNA"/>
</dbReference>
<dbReference type="RefSeq" id="WP_232060745.1">
    <property type="nucleotide sequence ID" value="NZ_AP022642.1"/>
</dbReference>
<protein>
    <recommendedName>
        <fullName evidence="4">Peptidase M61 catalytic domain-containing protein</fullName>
    </recommendedName>
</protein>
<evidence type="ECO:0000313" key="2">
    <source>
        <dbReference type="EMBL" id="BCA30010.1"/>
    </source>
</evidence>
<sequence>MSHRATLLLSATALLFSAPLLAAKRTDIDYKVRFLPDSDQAEVQLVVEEGEKVRRLSFDLGDKGYYSDFKADGQWQQEGAGRGTWQPAPGKATLSYRVRITHDRGDGTFDARMTPDWALLRGDDLVPPARADVVEGTDLAARIQFELPKGWTSVETGWTRVGKNRFRVDNAERVFDRPTGWIIAGKLGSRRTELGNTDVTISAPVGEGMRRMDILTLLTFVWPHAQAVFPRDPGKLLIVGAGDPMWRGGLSGPNSFFMHADRPLVSENGTSSLVHELVHVFTRIQDTERSDWISEGIAEYYAIELMRRAGGLSEDRYHKVRANLKHWSRKVTNLRGEHCTGPTTARAVLLLQDLDEEIRKSSKGAHSLDDVVRGLMRLDKVATADFVGIAENVLGGPSKTLDTPLLDDKAAAQ</sequence>
<evidence type="ECO:0008006" key="4">
    <source>
        <dbReference type="Google" id="ProtNLM"/>
    </source>
</evidence>
<evidence type="ECO:0000313" key="3">
    <source>
        <dbReference type="Proteomes" id="UP000501237"/>
    </source>
</evidence>
<gene>
    <name evidence="2" type="ORF">PtoMrB4_39870</name>
</gene>
<dbReference type="AlphaFoldDB" id="A0A679GS24"/>
<keyword evidence="1" id="KW-0732">Signal</keyword>
<proteinExistence type="predicted"/>
<accession>A0A679GS24</accession>
<feature type="signal peptide" evidence="1">
    <location>
        <begin position="1"/>
        <end position="22"/>
    </location>
</feature>
<organism evidence="2 3">
    <name type="scientific">Metapseudomonas otitidis</name>
    <dbReference type="NCBI Taxonomy" id="319939"/>
    <lineage>
        <taxon>Bacteria</taxon>
        <taxon>Pseudomonadati</taxon>
        <taxon>Pseudomonadota</taxon>
        <taxon>Gammaproteobacteria</taxon>
        <taxon>Pseudomonadales</taxon>
        <taxon>Pseudomonadaceae</taxon>
        <taxon>Metapseudomonas</taxon>
    </lineage>
</organism>
<feature type="chain" id="PRO_5025539435" description="Peptidase M61 catalytic domain-containing protein" evidence="1">
    <location>
        <begin position="23"/>
        <end position="413"/>
    </location>
</feature>
<dbReference type="Proteomes" id="UP000501237">
    <property type="component" value="Chromosome"/>
</dbReference>